<dbReference type="PANTHER" id="PTHR30535:SF4">
    <property type="entry name" value="HEMIN-BINDING PERIPLASMIC PROTEIN HMUT"/>
    <property type="match status" value="1"/>
</dbReference>
<dbReference type="OrthoDB" id="9797736at2"/>
<proteinExistence type="predicted"/>
<dbReference type="KEGG" id="htq:FRZ44_25250"/>
<protein>
    <submittedName>
        <fullName evidence="2">Hemin ABC transporter substrate-binding protein</fullName>
    </submittedName>
</protein>
<dbReference type="SUPFAM" id="SSF53807">
    <property type="entry name" value="Helical backbone' metal receptor"/>
    <property type="match status" value="1"/>
</dbReference>
<dbReference type="Proteomes" id="UP000326202">
    <property type="component" value="Chromosome"/>
</dbReference>
<evidence type="ECO:0000259" key="1">
    <source>
        <dbReference type="PROSITE" id="PS50983"/>
    </source>
</evidence>
<evidence type="ECO:0000313" key="3">
    <source>
        <dbReference type="Proteomes" id="UP000326202"/>
    </source>
</evidence>
<gene>
    <name evidence="2" type="ORF">FRZ44_25250</name>
</gene>
<dbReference type="InterPro" id="IPR050902">
    <property type="entry name" value="ABC_Transporter_SBP"/>
</dbReference>
<accession>A0A5J6MIN8</accession>
<keyword evidence="3" id="KW-1185">Reference proteome</keyword>
<sequence>MLQRLLLIPLVLVLGLALAKPGVAASLRIVSIGGAVTETLYALGYGGQIVAVDTTSLYPQEALALPKVGYMRTLAAEPIVALSPDLVLAVSHAGPKKILDQIAAAGVPVVIISDEPTVEGVAEKIEAVAKAVGAQTKGAELAAAIEKSFTHIAAVLAKDQSKPSVLYILSASDGAPLAAGQKTAANGMIALAGGRNAIQGYEGYKPLSPEAAVTANPDFVVVAAHGLATLGGLDGLAARSDLGLIPAVKEGRVLVLDANYLLGFGPRAATATAELASYLHPSLAGDLAAP</sequence>
<name>A0A5J6MIN8_9PROT</name>
<dbReference type="RefSeq" id="WP_151177505.1">
    <property type="nucleotide sequence ID" value="NZ_CP042906.1"/>
</dbReference>
<dbReference type="PROSITE" id="PS50983">
    <property type="entry name" value="FE_B12_PBP"/>
    <property type="match status" value="1"/>
</dbReference>
<feature type="domain" description="Fe/B12 periplasmic-binding" evidence="1">
    <location>
        <begin position="28"/>
        <end position="283"/>
    </location>
</feature>
<dbReference type="InterPro" id="IPR002491">
    <property type="entry name" value="ABC_transptr_periplasmic_BD"/>
</dbReference>
<dbReference type="AlphaFoldDB" id="A0A5J6MIN8"/>
<reference evidence="2 3" key="1">
    <citation type="submission" date="2019-08" db="EMBL/GenBank/DDBJ databases">
        <title>Hyperibacter terrae gen. nov., sp. nov. and Hyperibacter viscosus sp. nov., two new members in the family Rhodospirillaceae isolated from the rhizosphere of Hypericum perforatum.</title>
        <authorList>
            <person name="Noviana Z."/>
        </authorList>
    </citation>
    <scope>NUCLEOTIDE SEQUENCE [LARGE SCALE GENOMIC DNA]</scope>
    <source>
        <strain evidence="2 3">R5913</strain>
    </source>
</reference>
<evidence type="ECO:0000313" key="2">
    <source>
        <dbReference type="EMBL" id="QEX17229.1"/>
    </source>
</evidence>
<dbReference type="Gene3D" id="3.40.50.1980">
    <property type="entry name" value="Nitrogenase molybdenum iron protein domain"/>
    <property type="match status" value="2"/>
</dbReference>
<dbReference type="Pfam" id="PF01497">
    <property type="entry name" value="Peripla_BP_2"/>
    <property type="match status" value="1"/>
</dbReference>
<dbReference type="PANTHER" id="PTHR30535">
    <property type="entry name" value="VITAMIN B12-BINDING PROTEIN"/>
    <property type="match status" value="1"/>
</dbReference>
<dbReference type="EMBL" id="CP042906">
    <property type="protein sequence ID" value="QEX17229.1"/>
    <property type="molecule type" value="Genomic_DNA"/>
</dbReference>
<organism evidence="2 3">
    <name type="scientific">Hypericibacter terrae</name>
    <dbReference type="NCBI Taxonomy" id="2602015"/>
    <lineage>
        <taxon>Bacteria</taxon>
        <taxon>Pseudomonadati</taxon>
        <taxon>Pseudomonadota</taxon>
        <taxon>Alphaproteobacteria</taxon>
        <taxon>Rhodospirillales</taxon>
        <taxon>Dongiaceae</taxon>
        <taxon>Hypericibacter</taxon>
    </lineage>
</organism>